<organism evidence="6 7">
    <name type="scientific">Ponticoccus litoralis</name>
    <dbReference type="NCBI Taxonomy" id="422297"/>
    <lineage>
        <taxon>Bacteria</taxon>
        <taxon>Pseudomonadati</taxon>
        <taxon>Pseudomonadota</taxon>
        <taxon>Alphaproteobacteria</taxon>
        <taxon>Rhodobacterales</taxon>
        <taxon>Roseobacteraceae</taxon>
        <taxon>Ponticoccus</taxon>
    </lineage>
</organism>
<evidence type="ECO:0000256" key="3">
    <source>
        <dbReference type="ARBA" id="ARBA00023125"/>
    </source>
</evidence>
<dbReference type="PANTHER" id="PTHR30363">
    <property type="entry name" value="HTH-TYPE TRANSCRIPTIONAL REGULATOR SRLR-RELATED"/>
    <property type="match status" value="1"/>
</dbReference>
<sequence>MCFRRKVLVRLDLHGRRDAIIALLSENESLSAVDLSRRLGVSVQTLRADLRDLDEAALVQRRNGRAQLRQQSENIGYLPREGIARKEKQRIALAVKNLIPDGARVALGTGTTVEQCARFLTSHKDLFVASNSIHAVCALQNAPGVAVELAGGPVRMRDLDMIGVAAHAFFSRYRVDYTVFSCGGVSASGSVMDYNSDEIAVRRAIVDCGKQSVLVVDSTKIGLDLACQMGHIRDFDVVVTGARLAPALLRDCRQAECRVIEV</sequence>
<dbReference type="InterPro" id="IPR001034">
    <property type="entry name" value="DeoR_HTH"/>
</dbReference>
<protein>
    <submittedName>
        <fullName evidence="6">DeoR/GlpR family DNA-binding transcription regulator</fullName>
    </submittedName>
</protein>
<keyword evidence="4" id="KW-0804">Transcription</keyword>
<evidence type="ECO:0000256" key="4">
    <source>
        <dbReference type="ARBA" id="ARBA00023163"/>
    </source>
</evidence>
<dbReference type="EMBL" id="JBDNCH010000002">
    <property type="protein sequence ID" value="MEN9061914.1"/>
    <property type="molecule type" value="Genomic_DNA"/>
</dbReference>
<dbReference type="InterPro" id="IPR014036">
    <property type="entry name" value="DeoR-like_C"/>
</dbReference>
<name>A0AAW9SAR3_9RHOB</name>
<dbReference type="PANTHER" id="PTHR30363:SF4">
    <property type="entry name" value="GLYCEROL-3-PHOSPHATE REGULON REPRESSOR"/>
    <property type="match status" value="1"/>
</dbReference>
<dbReference type="Pfam" id="PF08220">
    <property type="entry name" value="HTH_DeoR"/>
    <property type="match status" value="1"/>
</dbReference>
<dbReference type="Pfam" id="PF00455">
    <property type="entry name" value="DeoRC"/>
    <property type="match status" value="1"/>
</dbReference>
<keyword evidence="7" id="KW-1185">Reference proteome</keyword>
<accession>A0AAW9SAR3</accession>
<evidence type="ECO:0000256" key="1">
    <source>
        <dbReference type="ARBA" id="ARBA00022491"/>
    </source>
</evidence>
<evidence type="ECO:0000256" key="2">
    <source>
        <dbReference type="ARBA" id="ARBA00023015"/>
    </source>
</evidence>
<dbReference type="CDD" id="cd00090">
    <property type="entry name" value="HTH_ARSR"/>
    <property type="match status" value="1"/>
</dbReference>
<dbReference type="Gene3D" id="3.30.750.70">
    <property type="entry name" value="4-hydroxybutyrate coenzyme like domains"/>
    <property type="match status" value="1"/>
</dbReference>
<evidence type="ECO:0000259" key="5">
    <source>
        <dbReference type="PROSITE" id="PS51000"/>
    </source>
</evidence>
<proteinExistence type="predicted"/>
<feature type="domain" description="HTH deoR-type" evidence="5">
    <location>
        <begin position="13"/>
        <end position="68"/>
    </location>
</feature>
<dbReference type="SMART" id="SM01134">
    <property type="entry name" value="DeoRC"/>
    <property type="match status" value="1"/>
</dbReference>
<reference evidence="6 7" key="1">
    <citation type="submission" date="2024-05" db="EMBL/GenBank/DDBJ databases">
        <title>Genome sequence of Ponticoccus litoralis KCCM 90028.</title>
        <authorList>
            <person name="Kim J.M."/>
            <person name="Lee J.K."/>
            <person name="Choi B.J."/>
            <person name="Bayburt H."/>
            <person name="Baek J.H."/>
            <person name="Jeon C.O."/>
        </authorList>
    </citation>
    <scope>NUCLEOTIDE SEQUENCE [LARGE SCALE GENOMIC DNA]</scope>
    <source>
        <strain evidence="6 7">KCCM 90028</strain>
    </source>
</reference>
<dbReference type="PROSITE" id="PS51000">
    <property type="entry name" value="HTH_DEOR_2"/>
    <property type="match status" value="1"/>
</dbReference>
<keyword evidence="2" id="KW-0805">Transcription regulation</keyword>
<dbReference type="SUPFAM" id="SSF100950">
    <property type="entry name" value="NagB/RpiA/CoA transferase-like"/>
    <property type="match status" value="1"/>
</dbReference>
<dbReference type="InterPro" id="IPR036390">
    <property type="entry name" value="WH_DNA-bd_sf"/>
</dbReference>
<dbReference type="GO" id="GO:0003700">
    <property type="term" value="F:DNA-binding transcription factor activity"/>
    <property type="evidence" value="ECO:0007669"/>
    <property type="project" value="InterPro"/>
</dbReference>
<dbReference type="PROSITE" id="PS00894">
    <property type="entry name" value="HTH_DEOR_1"/>
    <property type="match status" value="1"/>
</dbReference>
<dbReference type="RefSeq" id="WP_347166943.1">
    <property type="nucleotide sequence ID" value="NZ_JBDNCH010000002.1"/>
</dbReference>
<comment type="caution">
    <text evidence="6">The sequence shown here is derived from an EMBL/GenBank/DDBJ whole genome shotgun (WGS) entry which is preliminary data.</text>
</comment>
<dbReference type="SMART" id="SM00420">
    <property type="entry name" value="HTH_DEOR"/>
    <property type="match status" value="1"/>
</dbReference>
<dbReference type="GO" id="GO:0003677">
    <property type="term" value="F:DNA binding"/>
    <property type="evidence" value="ECO:0007669"/>
    <property type="project" value="UniProtKB-KW"/>
</dbReference>
<keyword evidence="1" id="KW-0678">Repressor</keyword>
<evidence type="ECO:0000313" key="6">
    <source>
        <dbReference type="EMBL" id="MEN9061914.1"/>
    </source>
</evidence>
<keyword evidence="3 6" id="KW-0238">DNA-binding</keyword>
<dbReference type="Gene3D" id="1.10.10.10">
    <property type="entry name" value="Winged helix-like DNA-binding domain superfamily/Winged helix DNA-binding domain"/>
    <property type="match status" value="1"/>
</dbReference>
<evidence type="ECO:0000313" key="7">
    <source>
        <dbReference type="Proteomes" id="UP001428774"/>
    </source>
</evidence>
<dbReference type="InterPro" id="IPR037171">
    <property type="entry name" value="NagB/RpiA_transferase-like"/>
</dbReference>
<dbReference type="InterPro" id="IPR050313">
    <property type="entry name" value="Carb_Metab_HTH_regulators"/>
</dbReference>
<dbReference type="InterPro" id="IPR011991">
    <property type="entry name" value="ArsR-like_HTH"/>
</dbReference>
<gene>
    <name evidence="6" type="ORF">ABFB10_13735</name>
</gene>
<dbReference type="Proteomes" id="UP001428774">
    <property type="component" value="Unassembled WGS sequence"/>
</dbReference>
<dbReference type="InterPro" id="IPR036388">
    <property type="entry name" value="WH-like_DNA-bd_sf"/>
</dbReference>
<dbReference type="SUPFAM" id="SSF46785">
    <property type="entry name" value="Winged helix' DNA-binding domain"/>
    <property type="match status" value="1"/>
</dbReference>
<dbReference type="AlphaFoldDB" id="A0AAW9SAR3"/>
<dbReference type="InterPro" id="IPR018356">
    <property type="entry name" value="Tscrpt_reg_HTH_DeoR_CS"/>
</dbReference>